<dbReference type="Proteomes" id="UP001151760">
    <property type="component" value="Unassembled WGS sequence"/>
</dbReference>
<comment type="caution">
    <text evidence="1">The sequence shown here is derived from an EMBL/GenBank/DDBJ whole genome shotgun (WGS) entry which is preliminary data.</text>
</comment>
<evidence type="ECO:0000313" key="1">
    <source>
        <dbReference type="EMBL" id="GJT60839.1"/>
    </source>
</evidence>
<protein>
    <submittedName>
        <fullName evidence="1">Uncharacterized protein</fullName>
    </submittedName>
</protein>
<dbReference type="EMBL" id="BQNB010017235">
    <property type="protein sequence ID" value="GJT60839.1"/>
    <property type="molecule type" value="Genomic_DNA"/>
</dbReference>
<reference evidence="1" key="1">
    <citation type="journal article" date="2022" name="Int. J. Mol. Sci.">
        <title>Draft Genome of Tanacetum Coccineum: Genomic Comparison of Closely Related Tanacetum-Family Plants.</title>
        <authorList>
            <person name="Yamashiro T."/>
            <person name="Shiraishi A."/>
            <person name="Nakayama K."/>
            <person name="Satake H."/>
        </authorList>
    </citation>
    <scope>NUCLEOTIDE SEQUENCE</scope>
</reference>
<reference evidence="1" key="2">
    <citation type="submission" date="2022-01" db="EMBL/GenBank/DDBJ databases">
        <authorList>
            <person name="Yamashiro T."/>
            <person name="Shiraishi A."/>
            <person name="Satake H."/>
            <person name="Nakayama K."/>
        </authorList>
    </citation>
    <scope>NUCLEOTIDE SEQUENCE</scope>
</reference>
<proteinExistence type="predicted"/>
<keyword evidence="2" id="KW-1185">Reference proteome</keyword>
<name>A0ABQ5FCC3_9ASTR</name>
<accession>A0ABQ5FCC3</accession>
<gene>
    <name evidence="1" type="ORF">Tco_1004372</name>
</gene>
<evidence type="ECO:0000313" key="2">
    <source>
        <dbReference type="Proteomes" id="UP001151760"/>
    </source>
</evidence>
<sequence>MGTFSPRATIRNCIIGGESVLVYSLSKPECVAVLDELNRHRNPRNGQGYDVLKDMRRLELCRNLKGRIVKSDEDDSDEDLRADN</sequence>
<organism evidence="1 2">
    <name type="scientific">Tanacetum coccineum</name>
    <dbReference type="NCBI Taxonomy" id="301880"/>
    <lineage>
        <taxon>Eukaryota</taxon>
        <taxon>Viridiplantae</taxon>
        <taxon>Streptophyta</taxon>
        <taxon>Embryophyta</taxon>
        <taxon>Tracheophyta</taxon>
        <taxon>Spermatophyta</taxon>
        <taxon>Magnoliopsida</taxon>
        <taxon>eudicotyledons</taxon>
        <taxon>Gunneridae</taxon>
        <taxon>Pentapetalae</taxon>
        <taxon>asterids</taxon>
        <taxon>campanulids</taxon>
        <taxon>Asterales</taxon>
        <taxon>Asteraceae</taxon>
        <taxon>Asteroideae</taxon>
        <taxon>Anthemideae</taxon>
        <taxon>Anthemidinae</taxon>
        <taxon>Tanacetum</taxon>
    </lineage>
</organism>